<dbReference type="Pfam" id="PF00135">
    <property type="entry name" value="COesterase"/>
    <property type="match status" value="1"/>
</dbReference>
<dbReference type="InterPro" id="IPR019819">
    <property type="entry name" value="Carboxylesterase_B_CS"/>
</dbReference>
<organism evidence="2 3">
    <name type="scientific">Podospora australis</name>
    <dbReference type="NCBI Taxonomy" id="1536484"/>
    <lineage>
        <taxon>Eukaryota</taxon>
        <taxon>Fungi</taxon>
        <taxon>Dikarya</taxon>
        <taxon>Ascomycota</taxon>
        <taxon>Pezizomycotina</taxon>
        <taxon>Sordariomycetes</taxon>
        <taxon>Sordariomycetidae</taxon>
        <taxon>Sordariales</taxon>
        <taxon>Podosporaceae</taxon>
        <taxon>Podospora</taxon>
    </lineage>
</organism>
<dbReference type="AlphaFoldDB" id="A0AAN7ACY7"/>
<comment type="caution">
    <text evidence="2">The sequence shown here is derived from an EMBL/GenBank/DDBJ whole genome shotgun (WGS) entry which is preliminary data.</text>
</comment>
<proteinExistence type="predicted"/>
<dbReference type="SUPFAM" id="SSF53474">
    <property type="entry name" value="alpha/beta-Hydrolases"/>
    <property type="match status" value="1"/>
</dbReference>
<dbReference type="InterPro" id="IPR002018">
    <property type="entry name" value="CarbesteraseB"/>
</dbReference>
<gene>
    <name evidence="2" type="ORF">QBC35DRAFT_466806</name>
</gene>
<dbReference type="Proteomes" id="UP001302126">
    <property type="component" value="Unassembled WGS sequence"/>
</dbReference>
<evidence type="ECO:0000313" key="2">
    <source>
        <dbReference type="EMBL" id="KAK4184056.1"/>
    </source>
</evidence>
<dbReference type="PROSITE" id="PS00941">
    <property type="entry name" value="CARBOXYLESTERASE_B_2"/>
    <property type="match status" value="1"/>
</dbReference>
<protein>
    <submittedName>
        <fullName evidence="2">Carboxylesterase family-domain-containing protein</fullName>
    </submittedName>
</protein>
<sequence length="586" mass="65145">MAVLGFNLGIAESLASSSFHVTGDRFDVICPQAIPDWKCDTGCENLYDQEWDLPDDKTHSPLDHLSDKYVQDKRQSEDCLFLDVFVPTDMFNNHTDPECIYQPNGRGSPVIVTLGQNSFTEGSKNHISYPIRNDGNVSGAVSPAILTEHFLEDTACGNGLPIIVAVNYRLGMFGFYTDNQKYGNAGLQDQRLALQWVERHINTFGGDPWRITAAGSGAGGASVMLQITAYGGGTGYQSGFGTPETPGIRVSGNLPFTRAIVMTPHWDFAQNVTATHEAVKAAARAVTGRDNLNLTLEDLVRDLRELESNDLMAINQLAIKNAPVGTSLFGPVVGGVFVPAHPGVLLRDEDFSHNIKILTGTFENDMIGKVPMVLSPDAEPAEFMDNILGGFREETRVSIWNHFYRSQTKLDKIFETPDSVRWKPRYRRPLPDHIEPFASMLEEVTIGCNIRNLAKAFGSDAFVFDGTNQGTSGGMAGLFTTEAAWKVNPLRKRLHRFIGAITTLEMYTDEIWWPPYDGPLGRNVLQLDLSTDDVSTTDEYIFDNDRCDWWESEGYERLANESGTLRWGPWWPTSREDGTRPTYFAT</sequence>
<reference evidence="2" key="1">
    <citation type="journal article" date="2023" name="Mol. Phylogenet. Evol.">
        <title>Genome-scale phylogeny and comparative genomics of the fungal order Sordariales.</title>
        <authorList>
            <person name="Hensen N."/>
            <person name="Bonometti L."/>
            <person name="Westerberg I."/>
            <person name="Brannstrom I.O."/>
            <person name="Guillou S."/>
            <person name="Cros-Aarteil S."/>
            <person name="Calhoun S."/>
            <person name="Haridas S."/>
            <person name="Kuo A."/>
            <person name="Mondo S."/>
            <person name="Pangilinan J."/>
            <person name="Riley R."/>
            <person name="LaButti K."/>
            <person name="Andreopoulos B."/>
            <person name="Lipzen A."/>
            <person name="Chen C."/>
            <person name="Yan M."/>
            <person name="Daum C."/>
            <person name="Ng V."/>
            <person name="Clum A."/>
            <person name="Steindorff A."/>
            <person name="Ohm R.A."/>
            <person name="Martin F."/>
            <person name="Silar P."/>
            <person name="Natvig D.O."/>
            <person name="Lalanne C."/>
            <person name="Gautier V."/>
            <person name="Ament-Velasquez S.L."/>
            <person name="Kruys A."/>
            <person name="Hutchinson M.I."/>
            <person name="Powell A.J."/>
            <person name="Barry K."/>
            <person name="Miller A.N."/>
            <person name="Grigoriev I.V."/>
            <person name="Debuchy R."/>
            <person name="Gladieux P."/>
            <person name="Hiltunen Thoren M."/>
            <person name="Johannesson H."/>
        </authorList>
    </citation>
    <scope>NUCLEOTIDE SEQUENCE</scope>
    <source>
        <strain evidence="2">PSN309</strain>
    </source>
</reference>
<dbReference type="InterPro" id="IPR050309">
    <property type="entry name" value="Type-B_Carboxylest/Lipase"/>
</dbReference>
<dbReference type="InterPro" id="IPR029058">
    <property type="entry name" value="AB_hydrolase_fold"/>
</dbReference>
<evidence type="ECO:0000259" key="1">
    <source>
        <dbReference type="Pfam" id="PF00135"/>
    </source>
</evidence>
<dbReference type="Gene3D" id="3.40.50.1820">
    <property type="entry name" value="alpha/beta hydrolase"/>
    <property type="match status" value="1"/>
</dbReference>
<feature type="domain" description="Carboxylesterase type B" evidence="1">
    <location>
        <begin position="69"/>
        <end position="457"/>
    </location>
</feature>
<keyword evidence="3" id="KW-1185">Reference proteome</keyword>
<evidence type="ECO:0000313" key="3">
    <source>
        <dbReference type="Proteomes" id="UP001302126"/>
    </source>
</evidence>
<dbReference type="EMBL" id="MU864508">
    <property type="protein sequence ID" value="KAK4184056.1"/>
    <property type="molecule type" value="Genomic_DNA"/>
</dbReference>
<name>A0AAN7ACY7_9PEZI</name>
<dbReference type="PANTHER" id="PTHR11559">
    <property type="entry name" value="CARBOXYLESTERASE"/>
    <property type="match status" value="1"/>
</dbReference>
<reference evidence="2" key="2">
    <citation type="submission" date="2023-05" db="EMBL/GenBank/DDBJ databases">
        <authorList>
            <consortium name="Lawrence Berkeley National Laboratory"/>
            <person name="Steindorff A."/>
            <person name="Hensen N."/>
            <person name="Bonometti L."/>
            <person name="Westerberg I."/>
            <person name="Brannstrom I.O."/>
            <person name="Guillou S."/>
            <person name="Cros-Aarteil S."/>
            <person name="Calhoun S."/>
            <person name="Haridas S."/>
            <person name="Kuo A."/>
            <person name="Mondo S."/>
            <person name="Pangilinan J."/>
            <person name="Riley R."/>
            <person name="Labutti K."/>
            <person name="Andreopoulos B."/>
            <person name="Lipzen A."/>
            <person name="Chen C."/>
            <person name="Yanf M."/>
            <person name="Daum C."/>
            <person name="Ng V."/>
            <person name="Clum A."/>
            <person name="Ohm R."/>
            <person name="Martin F."/>
            <person name="Silar P."/>
            <person name="Natvig D."/>
            <person name="Lalanne C."/>
            <person name="Gautier V."/>
            <person name="Ament-Velasquez S.L."/>
            <person name="Kruys A."/>
            <person name="Hutchinson M.I."/>
            <person name="Powell A.J."/>
            <person name="Barry K."/>
            <person name="Miller A.N."/>
            <person name="Grigoriev I.V."/>
            <person name="Debuchy R."/>
            <person name="Gladieux P."/>
            <person name="Thoren M.H."/>
            <person name="Johannesson H."/>
        </authorList>
    </citation>
    <scope>NUCLEOTIDE SEQUENCE</scope>
    <source>
        <strain evidence="2">PSN309</strain>
    </source>
</reference>
<accession>A0AAN7ACY7</accession>